<comment type="similarity">
    <text evidence="1 3">Belongs to the peptidase C14A family.</text>
</comment>
<dbReference type="EMBL" id="JARBDR010000214">
    <property type="protein sequence ID" value="KAJ8318913.1"/>
    <property type="molecule type" value="Genomic_DNA"/>
</dbReference>
<dbReference type="PROSITE" id="PS50208">
    <property type="entry name" value="CASPASE_P20"/>
    <property type="match status" value="1"/>
</dbReference>
<evidence type="ECO:0000259" key="5">
    <source>
        <dbReference type="PROSITE" id="PS50208"/>
    </source>
</evidence>
<dbReference type="Gene3D" id="3.30.70.1470">
    <property type="entry name" value="Caspase-like"/>
    <property type="match status" value="1"/>
</dbReference>
<dbReference type="SUPFAM" id="SSF52129">
    <property type="entry name" value="Caspase-like"/>
    <property type="match status" value="1"/>
</dbReference>
<evidence type="ECO:0000313" key="7">
    <source>
        <dbReference type="Proteomes" id="UP001217089"/>
    </source>
</evidence>
<accession>A0ABQ9FT84</accession>
<dbReference type="InterPro" id="IPR029030">
    <property type="entry name" value="Caspase-like_dom_sf"/>
</dbReference>
<name>A0ABQ9FT84_TEGGR</name>
<dbReference type="PANTHER" id="PTHR48169:SF7">
    <property type="entry name" value="CASPASE 10"/>
    <property type="match status" value="1"/>
</dbReference>
<proteinExistence type="inferred from homology"/>
<evidence type="ECO:0000313" key="6">
    <source>
        <dbReference type="EMBL" id="KAJ8318913.1"/>
    </source>
</evidence>
<reference evidence="6 7" key="1">
    <citation type="submission" date="2022-12" db="EMBL/GenBank/DDBJ databases">
        <title>Chromosome-level genome of Tegillarca granosa.</title>
        <authorList>
            <person name="Kim J."/>
        </authorList>
    </citation>
    <scope>NUCLEOTIDE SEQUENCE [LARGE SCALE GENOMIC DNA]</scope>
    <source>
        <strain evidence="6">Teg-2019</strain>
        <tissue evidence="6">Adductor muscle</tissue>
    </source>
</reference>
<evidence type="ECO:0000256" key="2">
    <source>
        <dbReference type="ARBA" id="ARBA00022703"/>
    </source>
</evidence>
<comment type="caution">
    <text evidence="6">The sequence shown here is derived from an EMBL/GenBank/DDBJ whole genome shotgun (WGS) entry which is preliminary data.</text>
</comment>
<dbReference type="SMART" id="SM00115">
    <property type="entry name" value="CASc"/>
    <property type="match status" value="1"/>
</dbReference>
<dbReference type="Proteomes" id="UP001217089">
    <property type="component" value="Unassembled WGS sequence"/>
</dbReference>
<keyword evidence="7" id="KW-1185">Reference proteome</keyword>
<protein>
    <recommendedName>
        <fullName evidence="8">Caspase-3</fullName>
    </recommendedName>
</protein>
<dbReference type="InterPro" id="IPR002138">
    <property type="entry name" value="Pept_C14_p10"/>
</dbReference>
<dbReference type="InterPro" id="IPR011600">
    <property type="entry name" value="Pept_C14_caspase"/>
</dbReference>
<dbReference type="Gene3D" id="3.40.50.1460">
    <property type="match status" value="1"/>
</dbReference>
<feature type="domain" description="Caspase family p20" evidence="5">
    <location>
        <begin position="17"/>
        <end position="139"/>
    </location>
</feature>
<dbReference type="PANTHER" id="PTHR48169">
    <property type="entry name" value="DED DOMAIN-CONTAINING PROTEIN"/>
    <property type="match status" value="1"/>
</dbReference>
<evidence type="ECO:0000256" key="1">
    <source>
        <dbReference type="ARBA" id="ARBA00010134"/>
    </source>
</evidence>
<dbReference type="PROSITE" id="PS50207">
    <property type="entry name" value="CASPASE_P10"/>
    <property type="match status" value="1"/>
</dbReference>
<dbReference type="InterPro" id="IPR015917">
    <property type="entry name" value="Pept_C14A"/>
</dbReference>
<keyword evidence="2" id="KW-0053">Apoptosis</keyword>
<feature type="domain" description="Caspase family p10" evidence="4">
    <location>
        <begin position="152"/>
        <end position="246"/>
    </location>
</feature>
<gene>
    <name evidence="6" type="ORF">KUTeg_004004</name>
</gene>
<evidence type="ECO:0000256" key="3">
    <source>
        <dbReference type="RuleBase" id="RU003971"/>
    </source>
</evidence>
<evidence type="ECO:0000259" key="4">
    <source>
        <dbReference type="PROSITE" id="PS50207"/>
    </source>
</evidence>
<dbReference type="Pfam" id="PF00656">
    <property type="entry name" value="Peptidase_C14"/>
    <property type="match status" value="1"/>
</dbReference>
<organism evidence="6 7">
    <name type="scientific">Tegillarca granosa</name>
    <name type="common">Malaysian cockle</name>
    <name type="synonym">Anadara granosa</name>
    <dbReference type="NCBI Taxonomy" id="220873"/>
    <lineage>
        <taxon>Eukaryota</taxon>
        <taxon>Metazoa</taxon>
        <taxon>Spiralia</taxon>
        <taxon>Lophotrochozoa</taxon>
        <taxon>Mollusca</taxon>
        <taxon>Bivalvia</taxon>
        <taxon>Autobranchia</taxon>
        <taxon>Pteriomorphia</taxon>
        <taxon>Arcoida</taxon>
        <taxon>Arcoidea</taxon>
        <taxon>Arcidae</taxon>
        <taxon>Tegillarca</taxon>
    </lineage>
</organism>
<dbReference type="InterPro" id="IPR001309">
    <property type="entry name" value="Pept_C14_p20"/>
</dbReference>
<dbReference type="PRINTS" id="PR00376">
    <property type="entry name" value="IL1BCENZYME"/>
</dbReference>
<sequence>MDSDNNNRFVYRMDKKSRGTAIIINNTFKSSSRYFERKSGNDETKIHARLQDFEFEVDLKNNLSRDEMLNLMIDTGKNMTESDCFMCIIMSYGEEGIVYGNDEKPISMKKLMEPFKGDKCKVLAGQPKIFIVQACPPREQNVLDNAENVEYKTQKIPVEADFLTVFSVIPGHLAWESKEKNSWFIDSLSETLDEYHDSLRFQKMDFLRLMTRVNNKVWQKLKSKKHFDLNIPYITSLLTKFIYFPEK</sequence>
<evidence type="ECO:0008006" key="8">
    <source>
        <dbReference type="Google" id="ProtNLM"/>
    </source>
</evidence>